<proteinExistence type="predicted"/>
<name>A0A316F579_9ACTN</name>
<sequence length="347" mass="36490">MSHDLDERIVATLQAHAGGDLDTEALVGRARANGGRLKRRRRAVAVLGTAAVSAVVAVTTLFGPSLPAPGPATVALPAAPDRPGATARPELVGTDATTLHFSAADLTAGARYVTWAAGGGTESVEVRGDTMTALFVLARTEEDLAGEQRTLGASGDPVTTYDVRVGDRPGTVWVDDLPGGAGLWTVRWQPADGLWAKLESFAHDPEQAVAATAKVRLDSAQRCATPFRLTDVPGGMRILHCSVTLGGRGFEEGALRVGDDEHWFSLRVERSHPDNPLADTSHGDLTAGPYQVERRSDGVLTTVVGSCSVGLIREGWGDWGDGVTEAEAIRLLAGYRQADNLDDAGSW</sequence>
<evidence type="ECO:0000313" key="2">
    <source>
        <dbReference type="EMBL" id="PWK41192.1"/>
    </source>
</evidence>
<dbReference type="AlphaFoldDB" id="A0A316F579"/>
<feature type="transmembrane region" description="Helical" evidence="1">
    <location>
        <begin position="43"/>
        <end position="63"/>
    </location>
</feature>
<organism evidence="2 3">
    <name type="scientific">Actinoplanes xinjiangensis</name>
    <dbReference type="NCBI Taxonomy" id="512350"/>
    <lineage>
        <taxon>Bacteria</taxon>
        <taxon>Bacillati</taxon>
        <taxon>Actinomycetota</taxon>
        <taxon>Actinomycetes</taxon>
        <taxon>Micromonosporales</taxon>
        <taxon>Micromonosporaceae</taxon>
        <taxon>Actinoplanes</taxon>
    </lineage>
</organism>
<dbReference type="Proteomes" id="UP000245697">
    <property type="component" value="Unassembled WGS sequence"/>
</dbReference>
<reference evidence="2 3" key="1">
    <citation type="submission" date="2018-05" db="EMBL/GenBank/DDBJ databases">
        <title>Genomic Encyclopedia of Archaeal and Bacterial Type Strains, Phase II (KMG-II): from individual species to whole genera.</title>
        <authorList>
            <person name="Goeker M."/>
        </authorList>
    </citation>
    <scope>NUCLEOTIDE SEQUENCE [LARGE SCALE GENOMIC DNA]</scope>
    <source>
        <strain evidence="2 3">DSM 45184</strain>
    </source>
</reference>
<evidence type="ECO:0000313" key="3">
    <source>
        <dbReference type="Proteomes" id="UP000245697"/>
    </source>
</evidence>
<keyword evidence="1" id="KW-0812">Transmembrane</keyword>
<accession>A0A316F579</accession>
<protein>
    <submittedName>
        <fullName evidence="2">Uncharacterized protein</fullName>
    </submittedName>
</protein>
<dbReference type="OrthoDB" id="3367156at2"/>
<comment type="caution">
    <text evidence="2">The sequence shown here is derived from an EMBL/GenBank/DDBJ whole genome shotgun (WGS) entry which is preliminary data.</text>
</comment>
<keyword evidence="1" id="KW-0472">Membrane</keyword>
<keyword evidence="1" id="KW-1133">Transmembrane helix</keyword>
<keyword evidence="3" id="KW-1185">Reference proteome</keyword>
<gene>
    <name evidence="2" type="ORF">BC793_11759</name>
</gene>
<evidence type="ECO:0000256" key="1">
    <source>
        <dbReference type="SAM" id="Phobius"/>
    </source>
</evidence>
<dbReference type="RefSeq" id="WP_109599229.1">
    <property type="nucleotide sequence ID" value="NZ_BONA01000069.1"/>
</dbReference>
<dbReference type="EMBL" id="QGGR01000017">
    <property type="protein sequence ID" value="PWK41192.1"/>
    <property type="molecule type" value="Genomic_DNA"/>
</dbReference>